<proteinExistence type="inferred from homology"/>
<dbReference type="InterPro" id="IPR003615">
    <property type="entry name" value="HNH_nuc"/>
</dbReference>
<evidence type="ECO:0000313" key="6">
    <source>
        <dbReference type="EMBL" id="NFA42126.1"/>
    </source>
</evidence>
<dbReference type="GO" id="GO:0004519">
    <property type="term" value="F:endonuclease activity"/>
    <property type="evidence" value="ECO:0007669"/>
    <property type="project" value="UniProtKB-KW"/>
</dbReference>
<keyword evidence="1" id="KW-0540">Nuclease</keyword>
<dbReference type="GO" id="GO:0016787">
    <property type="term" value="F:hydrolase activity"/>
    <property type="evidence" value="ECO:0007669"/>
    <property type="project" value="UniProtKB-KW"/>
</dbReference>
<dbReference type="GO" id="GO:0005829">
    <property type="term" value="C:cytosol"/>
    <property type="evidence" value="ECO:0007669"/>
    <property type="project" value="TreeGrafter"/>
</dbReference>
<keyword evidence="2" id="KW-0378">Hydrolase</keyword>
<dbReference type="PANTHER" id="PTHR41286:SF1">
    <property type="entry name" value="HNH NUCLEASE YAJD-RELATED"/>
    <property type="match status" value="1"/>
</dbReference>
<comment type="similarity">
    <text evidence="3">Belongs to the HNH nuclease family.</text>
</comment>
<dbReference type="PANTHER" id="PTHR41286">
    <property type="entry name" value="HNH NUCLEASE YAJD-RELATED"/>
    <property type="match status" value="1"/>
</dbReference>
<evidence type="ECO:0000256" key="4">
    <source>
        <dbReference type="ARBA" id="ARBA00040194"/>
    </source>
</evidence>
<dbReference type="Pfam" id="PF01844">
    <property type="entry name" value="HNH"/>
    <property type="match status" value="1"/>
</dbReference>
<accession>A0A6M0SNX9</accession>
<dbReference type="Proteomes" id="UP000472355">
    <property type="component" value="Unassembled WGS sequence"/>
</dbReference>
<dbReference type="Gene3D" id="3.30.40.190">
    <property type="match status" value="1"/>
</dbReference>
<sequence>MIYKQCNKCGKRVEADKQCECIIKAKKNYYKDYKKNRNDNKEQSFYSSKDWITIRDTIKTKDNSVCIGCLMNNSISNVDYVHHIETIKDNWNKRLDKDNLICLCSSCHRKVHDMYNKSSIDKRLMQEELFGLIEKFKKEYL</sequence>
<evidence type="ECO:0000256" key="1">
    <source>
        <dbReference type="ARBA" id="ARBA00022722"/>
    </source>
</evidence>
<name>A0A6M0SNX9_CLOBO</name>
<dbReference type="EMBL" id="SGKU01000012">
    <property type="protein sequence ID" value="NFA42126.1"/>
    <property type="molecule type" value="Genomic_DNA"/>
</dbReference>
<feature type="domain" description="HNH nuclease" evidence="5">
    <location>
        <begin position="53"/>
        <end position="109"/>
    </location>
</feature>
<reference evidence="6 7" key="1">
    <citation type="submission" date="2019-02" db="EMBL/GenBank/DDBJ databases">
        <title>Genome sequencing of Clostridium botulinum clinical isolates.</title>
        <authorList>
            <person name="Brunt J."/>
            <person name="Van Vliet A.H.M."/>
            <person name="Stringer S.C."/>
            <person name="Grant K.A."/>
            <person name="Carter A.C."/>
            <person name="Peck M.W."/>
        </authorList>
    </citation>
    <scope>NUCLEOTIDE SEQUENCE [LARGE SCALE GENOMIC DNA]</scope>
    <source>
        <strain evidence="6 7">H113700579</strain>
    </source>
</reference>
<gene>
    <name evidence="6" type="ORF">EXM65_05930</name>
</gene>
<keyword evidence="6" id="KW-0255">Endonuclease</keyword>
<dbReference type="GO" id="GO:0003676">
    <property type="term" value="F:nucleic acid binding"/>
    <property type="evidence" value="ECO:0007669"/>
    <property type="project" value="InterPro"/>
</dbReference>
<evidence type="ECO:0000256" key="2">
    <source>
        <dbReference type="ARBA" id="ARBA00022801"/>
    </source>
</evidence>
<evidence type="ECO:0000256" key="3">
    <source>
        <dbReference type="ARBA" id="ARBA00038412"/>
    </source>
</evidence>
<dbReference type="CDD" id="cd00085">
    <property type="entry name" value="HNHc"/>
    <property type="match status" value="1"/>
</dbReference>
<evidence type="ECO:0000313" key="7">
    <source>
        <dbReference type="Proteomes" id="UP000472355"/>
    </source>
</evidence>
<dbReference type="GO" id="GO:0008270">
    <property type="term" value="F:zinc ion binding"/>
    <property type="evidence" value="ECO:0007669"/>
    <property type="project" value="InterPro"/>
</dbReference>
<dbReference type="RefSeq" id="WP_080443139.1">
    <property type="nucleotide sequence ID" value="NZ_LFPB01000001.1"/>
</dbReference>
<comment type="caution">
    <text evidence="6">The sequence shown here is derived from an EMBL/GenBank/DDBJ whole genome shotgun (WGS) entry which is preliminary data.</text>
</comment>
<dbReference type="AlphaFoldDB" id="A0A6M0SNX9"/>
<organism evidence="6 7">
    <name type="scientific">Clostridium botulinum</name>
    <dbReference type="NCBI Taxonomy" id="1491"/>
    <lineage>
        <taxon>Bacteria</taxon>
        <taxon>Bacillati</taxon>
        <taxon>Bacillota</taxon>
        <taxon>Clostridia</taxon>
        <taxon>Eubacteriales</taxon>
        <taxon>Clostridiaceae</taxon>
        <taxon>Clostridium</taxon>
    </lineage>
</organism>
<dbReference type="InterPro" id="IPR002711">
    <property type="entry name" value="HNH"/>
</dbReference>
<dbReference type="SMART" id="SM00507">
    <property type="entry name" value="HNHc"/>
    <property type="match status" value="1"/>
</dbReference>
<evidence type="ECO:0000259" key="5">
    <source>
        <dbReference type="SMART" id="SM00507"/>
    </source>
</evidence>
<protein>
    <recommendedName>
        <fullName evidence="4">Putative HNH nuclease YajD</fullName>
    </recommendedName>
</protein>